<keyword evidence="12" id="KW-1185">Reference proteome</keyword>
<keyword evidence="5" id="KW-0547">Nucleotide-binding</keyword>
<comment type="caution">
    <text evidence="11">The sequence shown here is derived from an EMBL/GenBank/DDBJ whole genome shotgun (WGS) entry which is preliminary data.</text>
</comment>
<dbReference type="Proteomes" id="UP000270299">
    <property type="component" value="Unassembled WGS sequence"/>
</dbReference>
<keyword evidence="8" id="KW-0902">Two-component regulatory system</keyword>
<keyword evidence="3" id="KW-0597">Phosphoprotein</keyword>
<evidence type="ECO:0000313" key="11">
    <source>
        <dbReference type="EMBL" id="RLP73960.1"/>
    </source>
</evidence>
<proteinExistence type="predicted"/>
<dbReference type="GO" id="GO:0005524">
    <property type="term" value="F:ATP binding"/>
    <property type="evidence" value="ECO:0007669"/>
    <property type="project" value="UniProtKB-KW"/>
</dbReference>
<reference evidence="11 12" key="1">
    <citation type="submission" date="2018-10" db="EMBL/GenBank/DDBJ databases">
        <authorList>
            <person name="Li J."/>
        </authorList>
    </citation>
    <scope>NUCLEOTIDE SEQUENCE [LARGE SCALE GENOMIC DNA]</scope>
    <source>
        <strain evidence="11 12">CCTCC AB209002</strain>
    </source>
</reference>
<evidence type="ECO:0000256" key="8">
    <source>
        <dbReference type="ARBA" id="ARBA00023012"/>
    </source>
</evidence>
<keyword evidence="9" id="KW-1133">Transmembrane helix</keyword>
<dbReference type="GO" id="GO:0000155">
    <property type="term" value="F:phosphorelay sensor kinase activity"/>
    <property type="evidence" value="ECO:0007669"/>
    <property type="project" value="InterPro"/>
</dbReference>
<name>A0A3L7A1Q5_9MICO</name>
<dbReference type="OrthoDB" id="227596at2"/>
<dbReference type="EMBL" id="RCUV01000001">
    <property type="protein sequence ID" value="RLP73960.1"/>
    <property type="molecule type" value="Genomic_DNA"/>
</dbReference>
<accession>A0A3L7A1Q5</accession>
<evidence type="ECO:0000256" key="7">
    <source>
        <dbReference type="ARBA" id="ARBA00022840"/>
    </source>
</evidence>
<feature type="transmembrane region" description="Helical" evidence="9">
    <location>
        <begin position="125"/>
        <end position="144"/>
    </location>
</feature>
<feature type="transmembrane region" description="Helical" evidence="9">
    <location>
        <begin position="58"/>
        <end position="78"/>
    </location>
</feature>
<protein>
    <recommendedName>
        <fullName evidence="2">histidine kinase</fullName>
        <ecNumber evidence="2">2.7.13.3</ecNumber>
    </recommendedName>
</protein>
<dbReference type="PANTHER" id="PTHR24421:SF10">
    <property type="entry name" value="NITRATE_NITRITE SENSOR PROTEIN NARQ"/>
    <property type="match status" value="1"/>
</dbReference>
<dbReference type="RefSeq" id="WP_121671511.1">
    <property type="nucleotide sequence ID" value="NZ_BMXM01000002.1"/>
</dbReference>
<feature type="domain" description="Signal transduction histidine kinase subgroup 3 dimerisation and phosphoacceptor" evidence="10">
    <location>
        <begin position="195"/>
        <end position="259"/>
    </location>
</feature>
<evidence type="ECO:0000256" key="2">
    <source>
        <dbReference type="ARBA" id="ARBA00012438"/>
    </source>
</evidence>
<dbReference type="AlphaFoldDB" id="A0A3L7A1Q5"/>
<dbReference type="PANTHER" id="PTHR24421">
    <property type="entry name" value="NITRATE/NITRITE SENSOR PROTEIN NARX-RELATED"/>
    <property type="match status" value="1"/>
</dbReference>
<evidence type="ECO:0000256" key="6">
    <source>
        <dbReference type="ARBA" id="ARBA00022777"/>
    </source>
</evidence>
<dbReference type="GO" id="GO:0046983">
    <property type="term" value="F:protein dimerization activity"/>
    <property type="evidence" value="ECO:0007669"/>
    <property type="project" value="InterPro"/>
</dbReference>
<keyword evidence="7" id="KW-0067">ATP-binding</keyword>
<keyword evidence="4" id="KW-0808">Transferase</keyword>
<keyword evidence="9" id="KW-0812">Transmembrane</keyword>
<evidence type="ECO:0000256" key="5">
    <source>
        <dbReference type="ARBA" id="ARBA00022741"/>
    </source>
</evidence>
<evidence type="ECO:0000256" key="9">
    <source>
        <dbReference type="SAM" id="Phobius"/>
    </source>
</evidence>
<gene>
    <name evidence="11" type="ORF">D9V29_00110</name>
</gene>
<dbReference type="InterPro" id="IPR050482">
    <property type="entry name" value="Sensor_HK_TwoCompSys"/>
</dbReference>
<dbReference type="InterPro" id="IPR011712">
    <property type="entry name" value="Sig_transdc_His_kin_sub3_dim/P"/>
</dbReference>
<sequence length="270" mass="28905">MLPAAVDSEQGDPFARWGSRPPFRGLPPTARLWLPVVVSFFVSVPATIFLLWRFSPGFPVAPIALALAALGPLALLAARRFPGPVASVVTAAAVADLLLPPQGGPPYLAFAFAVVSGILRGARMWVYASVAVGWVAALTLGSLLGVGWHPVRIAVTTAGIALLLAFAERFRERRERFAAARRKAFEHRQSVEQAERMRIARELHDVLAHSLSQIHVQAGVGLHLMDAQPERAREALSNIKSSSKTALDEVRGVLAFLRADSVSGSSQSGV</sequence>
<dbReference type="Pfam" id="PF07730">
    <property type="entry name" value="HisKA_3"/>
    <property type="match status" value="1"/>
</dbReference>
<dbReference type="Gene3D" id="1.20.5.1930">
    <property type="match status" value="1"/>
</dbReference>
<feature type="transmembrane region" description="Helical" evidence="9">
    <location>
        <begin position="150"/>
        <end position="167"/>
    </location>
</feature>
<feature type="transmembrane region" description="Helical" evidence="9">
    <location>
        <begin position="32"/>
        <end position="52"/>
    </location>
</feature>
<keyword evidence="6 11" id="KW-0418">Kinase</keyword>
<keyword evidence="9" id="KW-0472">Membrane</keyword>
<evidence type="ECO:0000256" key="4">
    <source>
        <dbReference type="ARBA" id="ARBA00022679"/>
    </source>
</evidence>
<dbReference type="GO" id="GO:0016020">
    <property type="term" value="C:membrane"/>
    <property type="evidence" value="ECO:0007669"/>
    <property type="project" value="InterPro"/>
</dbReference>
<comment type="catalytic activity">
    <reaction evidence="1">
        <text>ATP + protein L-histidine = ADP + protein N-phospho-L-histidine.</text>
        <dbReference type="EC" id="2.7.13.3"/>
    </reaction>
</comment>
<evidence type="ECO:0000256" key="1">
    <source>
        <dbReference type="ARBA" id="ARBA00000085"/>
    </source>
</evidence>
<evidence type="ECO:0000256" key="3">
    <source>
        <dbReference type="ARBA" id="ARBA00022553"/>
    </source>
</evidence>
<dbReference type="EC" id="2.7.13.3" evidence="2"/>
<organism evidence="11 12">
    <name type="scientific">Mycetocola manganoxydans</name>
    <dbReference type="NCBI Taxonomy" id="699879"/>
    <lineage>
        <taxon>Bacteria</taxon>
        <taxon>Bacillati</taxon>
        <taxon>Actinomycetota</taxon>
        <taxon>Actinomycetes</taxon>
        <taxon>Micrococcales</taxon>
        <taxon>Microbacteriaceae</taxon>
        <taxon>Mycetocola</taxon>
    </lineage>
</organism>
<evidence type="ECO:0000313" key="12">
    <source>
        <dbReference type="Proteomes" id="UP000270299"/>
    </source>
</evidence>
<evidence type="ECO:0000259" key="10">
    <source>
        <dbReference type="Pfam" id="PF07730"/>
    </source>
</evidence>